<accession>A0A1H3Z4V4</accession>
<evidence type="ECO:0000313" key="5">
    <source>
        <dbReference type="Proteomes" id="UP000199041"/>
    </source>
</evidence>
<feature type="domain" description="Secretion system C-terminal sorting" evidence="3">
    <location>
        <begin position="781"/>
        <end position="846"/>
    </location>
</feature>
<keyword evidence="5" id="KW-1185">Reference proteome</keyword>
<feature type="chain" id="PRO_5011507714" evidence="1">
    <location>
        <begin position="36"/>
        <end position="846"/>
    </location>
</feature>
<gene>
    <name evidence="4" type="ORF">SAMN05192529_11020</name>
</gene>
<dbReference type="InterPro" id="IPR047589">
    <property type="entry name" value="DUF11_rpt"/>
</dbReference>
<sequence>MKRKFTTTKKTPNYGRILAWIMGLAMLLTFLNAHAQFTIKQDFKGSNINNDIILGGDPSSAYLTSGKEDPINSGWLRVTKADYQQKGFAYINKSFPSSLGVFIDFEYSAWADSKAQYGSADGFSVFLFDAQYGPGTFKLGGNGGSLGYSYLKSGTTTQGLTGGYIGIGIDEYGNFSNPTEGRVGGPGFTPNAIVLRGPTTKDKETNKYLQGIQVSSPVAYNSIVKNRPSSNNFYRRIQIQVDPTADKKYRIQVRWATSVGGSFTKILDYTTTTAPPKNMKVGFAASTGLGYNYHEIRNLVVTTPGGVRLDKQVNKTSVAVGEQLKYTVKIGNATTADLQGLILTDTLRDGAGNILPQDFFAVDSIVFNNQGNTKNILKNTSFNSGTYKAEIDMGAATLDNSTEATVTSYITLKKRPEGGIISNAAYIDATGTGITDQDLTNNYAKVSTQIIATDLSVTTSKKGSFYQGDEKGQLLVQVKNNGPDATGTSTIITDTLPEGLELMSNEDNGWIVEEQNGVITAVYNGTVGSNQDFPPLILNVKTRDDASGAVENKGIVRVSTDNDTANNTFSDQLTIQQFSAGEIGSDQKIKEQQTPAAFTQIEAASTTTGATINHQWQISEDGVNWTDIQGATEATYQQTQSLASTTYYRRLDNATDRDLAPVASNIITVTVEDGTLAITLQNFSGYSSKGLNHLDWITSSEIDNKGFDIYRSTDNGKSWNKVGFIAGNGTTTQSSTYQFEEPIQISVNETQYKLQIIDNQGKFTWSKIVSIKSGANANVKLYPNPASDYIYISGVSGNAIIYDASGRQVLTQAIPSGSATRIYIQAIAKGIYFIKIGAVQLKFVKK</sequence>
<evidence type="ECO:0000313" key="4">
    <source>
        <dbReference type="EMBL" id="SEA18697.1"/>
    </source>
</evidence>
<dbReference type="Pfam" id="PF01345">
    <property type="entry name" value="DUF11"/>
    <property type="match status" value="2"/>
</dbReference>
<feature type="domain" description="DUF11" evidence="2">
    <location>
        <begin position="308"/>
        <end position="447"/>
    </location>
</feature>
<dbReference type="RefSeq" id="WP_091397416.1">
    <property type="nucleotide sequence ID" value="NZ_FNQY01000010.1"/>
</dbReference>
<dbReference type="SUPFAM" id="SSF50939">
    <property type="entry name" value="Sialidases"/>
    <property type="match status" value="1"/>
</dbReference>
<evidence type="ECO:0000256" key="1">
    <source>
        <dbReference type="SAM" id="SignalP"/>
    </source>
</evidence>
<dbReference type="AlphaFoldDB" id="A0A1H3Z4V4"/>
<dbReference type="GO" id="GO:0004553">
    <property type="term" value="F:hydrolase activity, hydrolyzing O-glycosyl compounds"/>
    <property type="evidence" value="ECO:0007669"/>
    <property type="project" value="UniProtKB-ARBA"/>
</dbReference>
<keyword evidence="1" id="KW-0732">Signal</keyword>
<dbReference type="SUPFAM" id="SSF49899">
    <property type="entry name" value="Concanavalin A-like lectins/glucanases"/>
    <property type="match status" value="1"/>
</dbReference>
<evidence type="ECO:0000259" key="2">
    <source>
        <dbReference type="Pfam" id="PF01345"/>
    </source>
</evidence>
<protein>
    <submittedName>
        <fullName evidence="4">Conserved repeat domain-containing protein/Por secretion system C-terminal sorting domain-containing protein</fullName>
    </submittedName>
</protein>
<evidence type="ECO:0000259" key="3">
    <source>
        <dbReference type="Pfam" id="PF18962"/>
    </source>
</evidence>
<dbReference type="InterPro" id="IPR036278">
    <property type="entry name" value="Sialidase_sf"/>
</dbReference>
<feature type="domain" description="DUF11" evidence="2">
    <location>
        <begin position="454"/>
        <end position="570"/>
    </location>
</feature>
<dbReference type="InterPro" id="IPR001434">
    <property type="entry name" value="OmcB-like_DUF11"/>
</dbReference>
<proteinExistence type="predicted"/>
<reference evidence="4 5" key="1">
    <citation type="submission" date="2016-10" db="EMBL/GenBank/DDBJ databases">
        <authorList>
            <person name="de Groot N.N."/>
        </authorList>
    </citation>
    <scope>NUCLEOTIDE SEQUENCE [LARGE SCALE GENOMIC DNA]</scope>
    <source>
        <strain evidence="4 5">Vu-144</strain>
    </source>
</reference>
<dbReference type="STRING" id="551991.SAMN05192529_11020"/>
<dbReference type="OrthoDB" id="9816593at2"/>
<dbReference type="InterPro" id="IPR026444">
    <property type="entry name" value="Secre_tail"/>
</dbReference>
<dbReference type="Gene3D" id="2.60.120.200">
    <property type="match status" value="1"/>
</dbReference>
<dbReference type="NCBIfam" id="TIGR01451">
    <property type="entry name" value="B_ant_repeat"/>
    <property type="match status" value="1"/>
</dbReference>
<dbReference type="Proteomes" id="UP000199041">
    <property type="component" value="Unassembled WGS sequence"/>
</dbReference>
<feature type="signal peptide" evidence="1">
    <location>
        <begin position="1"/>
        <end position="35"/>
    </location>
</feature>
<dbReference type="NCBIfam" id="TIGR04183">
    <property type="entry name" value="Por_Secre_tail"/>
    <property type="match status" value="1"/>
</dbReference>
<dbReference type="Pfam" id="PF18962">
    <property type="entry name" value="Por_Secre_tail"/>
    <property type="match status" value="1"/>
</dbReference>
<organism evidence="4 5">
    <name type="scientific">Arachidicoccus rhizosphaerae</name>
    <dbReference type="NCBI Taxonomy" id="551991"/>
    <lineage>
        <taxon>Bacteria</taxon>
        <taxon>Pseudomonadati</taxon>
        <taxon>Bacteroidota</taxon>
        <taxon>Chitinophagia</taxon>
        <taxon>Chitinophagales</taxon>
        <taxon>Chitinophagaceae</taxon>
        <taxon>Arachidicoccus</taxon>
    </lineage>
</organism>
<dbReference type="GO" id="GO:0005975">
    <property type="term" value="P:carbohydrate metabolic process"/>
    <property type="evidence" value="ECO:0007669"/>
    <property type="project" value="UniProtKB-ARBA"/>
</dbReference>
<dbReference type="EMBL" id="FNQY01000010">
    <property type="protein sequence ID" value="SEA18697.1"/>
    <property type="molecule type" value="Genomic_DNA"/>
</dbReference>
<name>A0A1H3Z4V4_9BACT</name>
<dbReference type="InterPro" id="IPR013320">
    <property type="entry name" value="ConA-like_dom_sf"/>
</dbReference>